<keyword evidence="6" id="KW-1185">Reference proteome</keyword>
<keyword evidence="2" id="KW-0677">Repeat</keyword>
<keyword evidence="3" id="KW-0539">Nucleus</keyword>
<dbReference type="OrthoDB" id="17912at2759"/>
<dbReference type="InterPro" id="IPR050216">
    <property type="entry name" value="LRR_domain-containing"/>
</dbReference>
<evidence type="ECO:0000313" key="6">
    <source>
        <dbReference type="Proteomes" id="UP000019149"/>
    </source>
</evidence>
<dbReference type="Gene3D" id="3.80.10.10">
    <property type="entry name" value="Ribonuclease Inhibitor"/>
    <property type="match status" value="1"/>
</dbReference>
<dbReference type="RefSeq" id="XP_024352494.1">
    <property type="nucleotide sequence ID" value="XM_024493033.1"/>
</dbReference>
<evidence type="ECO:0000259" key="4">
    <source>
        <dbReference type="Pfam" id="PF25344"/>
    </source>
</evidence>
<accession>W6UJS1</accession>
<reference evidence="5 6" key="1">
    <citation type="journal article" date="2013" name="Nat. Genet.">
        <title>The genome of the hydatid tapeworm Echinococcus granulosus.</title>
        <authorList>
            <person name="Zheng H."/>
            <person name="Zhang W."/>
            <person name="Zhang L."/>
            <person name="Zhang Z."/>
            <person name="Li J."/>
            <person name="Lu G."/>
            <person name="Zhu Y."/>
            <person name="Wang Y."/>
            <person name="Huang Y."/>
            <person name="Liu J."/>
            <person name="Kang H."/>
            <person name="Chen J."/>
            <person name="Wang L."/>
            <person name="Chen A."/>
            <person name="Yu S."/>
            <person name="Gao Z."/>
            <person name="Jin L."/>
            <person name="Gu W."/>
            <person name="Wang Z."/>
            <person name="Zhao L."/>
            <person name="Shi B."/>
            <person name="Wen H."/>
            <person name="Lin R."/>
            <person name="Jones M.K."/>
            <person name="Brejova B."/>
            <person name="Vinar T."/>
            <person name="Zhao G."/>
            <person name="McManus D.P."/>
            <person name="Chen Z."/>
            <person name="Zhou Y."/>
            <person name="Wang S."/>
        </authorList>
    </citation>
    <scope>NUCLEOTIDE SEQUENCE [LARGE SCALE GENOMIC DNA]</scope>
</reference>
<dbReference type="SMART" id="SM00369">
    <property type="entry name" value="LRR_TYP"/>
    <property type="match status" value="4"/>
</dbReference>
<dbReference type="EMBL" id="APAU02000021">
    <property type="protein sequence ID" value="EUB61298.1"/>
    <property type="molecule type" value="Genomic_DNA"/>
</dbReference>
<dbReference type="STRING" id="6210.W6UJS1"/>
<name>W6UJS1_ECHGR</name>
<dbReference type="Pfam" id="PF25344">
    <property type="entry name" value="PH_LRR1"/>
    <property type="match status" value="1"/>
</dbReference>
<dbReference type="SMART" id="SM00364">
    <property type="entry name" value="LRR_BAC"/>
    <property type="match status" value="3"/>
</dbReference>
<dbReference type="InterPro" id="IPR003591">
    <property type="entry name" value="Leu-rich_rpt_typical-subtyp"/>
</dbReference>
<dbReference type="InterPro" id="IPR032675">
    <property type="entry name" value="LRR_dom_sf"/>
</dbReference>
<comment type="caution">
    <text evidence="5">The sequence shown here is derived from an EMBL/GenBank/DDBJ whole genome shotgun (WGS) entry which is preliminary data.</text>
</comment>
<sequence length="378" mass="43314">MEGPSDSKEPTLLFMDRLSLKGNIVEVYDRFVREGKFTIRLAEPAQDVLFCKVRPDLAQKLCHFLRDMKNGQKVDVRALLGLGGGLSRAPDVGKLVIEQWRDYPLGKPFPPHLESLHIVNIKLKSFDSRILQLANLSMLSVEKTRISSVPKSVECLRLTRLCLKSNEMETWPSVSRDSALASSLLYLNLSENRLAWLPEDFWNLENLESLLITDNRLGALPAANLHSLKKLRNLQLRNNKLRCLPYAISQFWKLETVSLSDNPWIASFPPKVCDESPKSLFHFASAAFLQNYGHLLPALELQLPRDVELQLQVLRRCFRCHRVCGVEAVWYVEHFDVKCIECIYSCSSVTRREMKPVCIRYCCSSHCCARIRAFDHLV</sequence>
<dbReference type="SUPFAM" id="SSF52058">
    <property type="entry name" value="L domain-like"/>
    <property type="match status" value="1"/>
</dbReference>
<dbReference type="GO" id="GO:0005737">
    <property type="term" value="C:cytoplasm"/>
    <property type="evidence" value="ECO:0007669"/>
    <property type="project" value="TreeGrafter"/>
</dbReference>
<dbReference type="InterPro" id="IPR001611">
    <property type="entry name" value="Leu-rich_rpt"/>
</dbReference>
<keyword evidence="1" id="KW-0433">Leucine-rich repeat</keyword>
<dbReference type="KEGG" id="egl:EGR_03784"/>
<proteinExistence type="predicted"/>
<evidence type="ECO:0000313" key="5">
    <source>
        <dbReference type="EMBL" id="EUB61298.1"/>
    </source>
</evidence>
<dbReference type="OMA" id="VCIRYCC"/>
<dbReference type="PANTHER" id="PTHR48051:SF1">
    <property type="entry name" value="RAS SUPPRESSOR PROTEIN 1"/>
    <property type="match status" value="1"/>
</dbReference>
<dbReference type="PANTHER" id="PTHR48051">
    <property type="match status" value="1"/>
</dbReference>
<dbReference type="Pfam" id="PF13855">
    <property type="entry name" value="LRR_8"/>
    <property type="match status" value="1"/>
</dbReference>
<dbReference type="Pfam" id="PF00560">
    <property type="entry name" value="LRR_1"/>
    <property type="match status" value="1"/>
</dbReference>
<evidence type="ECO:0000256" key="1">
    <source>
        <dbReference type="ARBA" id="ARBA00022614"/>
    </source>
</evidence>
<dbReference type="GO" id="GO:0016853">
    <property type="term" value="F:isomerase activity"/>
    <property type="evidence" value="ECO:0007669"/>
    <property type="project" value="UniProtKB-KW"/>
</dbReference>
<dbReference type="CTD" id="36339499"/>
<dbReference type="GeneID" id="36339499"/>
<evidence type="ECO:0000256" key="3">
    <source>
        <dbReference type="ARBA" id="ARBA00023242"/>
    </source>
</evidence>
<evidence type="ECO:0000256" key="2">
    <source>
        <dbReference type="ARBA" id="ARBA00022737"/>
    </source>
</evidence>
<feature type="domain" description="PIF1/LRR1 pleckstrin homology" evidence="4">
    <location>
        <begin position="17"/>
        <end position="77"/>
    </location>
</feature>
<organism evidence="5 6">
    <name type="scientific">Echinococcus granulosus</name>
    <name type="common">Hydatid tapeworm</name>
    <dbReference type="NCBI Taxonomy" id="6210"/>
    <lineage>
        <taxon>Eukaryota</taxon>
        <taxon>Metazoa</taxon>
        <taxon>Spiralia</taxon>
        <taxon>Lophotrochozoa</taxon>
        <taxon>Platyhelminthes</taxon>
        <taxon>Cestoda</taxon>
        <taxon>Eucestoda</taxon>
        <taxon>Cyclophyllidea</taxon>
        <taxon>Taeniidae</taxon>
        <taxon>Echinococcus</taxon>
        <taxon>Echinococcus granulosus group</taxon>
    </lineage>
</organism>
<protein>
    <submittedName>
        <fullName evidence="5">Peptidylprolyl isomerase-like protein</fullName>
    </submittedName>
</protein>
<dbReference type="InterPro" id="IPR057437">
    <property type="entry name" value="PIF1/LRR1_PH"/>
</dbReference>
<dbReference type="Proteomes" id="UP000019149">
    <property type="component" value="Unassembled WGS sequence"/>
</dbReference>
<dbReference type="AlphaFoldDB" id="W6UJS1"/>
<gene>
    <name evidence="5" type="ORF">EGR_03784</name>
</gene>